<feature type="domain" description="FZ" evidence="5">
    <location>
        <begin position="21"/>
        <end position="145"/>
    </location>
</feature>
<gene>
    <name evidence="6" type="ORF">MCOR_43622</name>
</gene>
<sequence length="402" mass="45946">MMLNCVTYLMVSISCLVVKLDAANNCEQITIPMCKNGIGYRFTKFPNSMGHNKQEDSGLEVHQFYPLVKVNCSLYLKQFLCEVYAPKCNPANPLMPHLPSRQLCEKARHGCAPLMCKFGFHWPESLRCENFSIADESETTKTLKKHATVRPVIKPLRVNTIISKSQTVRPIIKSSTVKNIGKPSVPFKLSIRYTTSAITFVSCCHVYSYAKKDFSLPVDEGVLLKTADVRSLNKPTVSWEITSTEQIENYFTLLMVTEHTNVSYDGVNEHRYINWMVTNIRDREVSSGVTLKEYEGPLPLENRNTDVDLLHSHQNTLVYFQLYNHPDPLDIFSFENLWVLMDKSSFTELIVASKSMTIEADEYTRFKWVQESANSESSVCKNIKGYPENCREKSTTVTILRK</sequence>
<feature type="disulfide bond" evidence="3">
    <location>
        <begin position="104"/>
        <end position="128"/>
    </location>
</feature>
<evidence type="ECO:0000256" key="2">
    <source>
        <dbReference type="ARBA" id="ARBA00023157"/>
    </source>
</evidence>
<dbReference type="InterPro" id="IPR036610">
    <property type="entry name" value="PEBP-like_sf"/>
</dbReference>
<organism evidence="6 7">
    <name type="scientific">Mytilus coruscus</name>
    <name type="common">Sea mussel</name>
    <dbReference type="NCBI Taxonomy" id="42192"/>
    <lineage>
        <taxon>Eukaryota</taxon>
        <taxon>Metazoa</taxon>
        <taxon>Spiralia</taxon>
        <taxon>Lophotrochozoa</taxon>
        <taxon>Mollusca</taxon>
        <taxon>Bivalvia</taxon>
        <taxon>Autobranchia</taxon>
        <taxon>Pteriomorphia</taxon>
        <taxon>Mytilida</taxon>
        <taxon>Mytiloidea</taxon>
        <taxon>Mytilidae</taxon>
        <taxon>Mytilinae</taxon>
        <taxon>Mytilus</taxon>
    </lineage>
</organism>
<protein>
    <submittedName>
        <fullName evidence="6">FZD1_7</fullName>
    </submittedName>
</protein>
<proteinExistence type="predicted"/>
<evidence type="ECO:0000256" key="3">
    <source>
        <dbReference type="PROSITE-ProRule" id="PRU00090"/>
    </source>
</evidence>
<feature type="chain" id="PRO_5026677125" evidence="4">
    <location>
        <begin position="23"/>
        <end position="402"/>
    </location>
</feature>
<dbReference type="Gene3D" id="1.10.2000.10">
    <property type="entry name" value="Frizzled cysteine-rich domain"/>
    <property type="match status" value="1"/>
</dbReference>
<dbReference type="GO" id="GO:0005886">
    <property type="term" value="C:plasma membrane"/>
    <property type="evidence" value="ECO:0007669"/>
    <property type="project" value="TreeGrafter"/>
</dbReference>
<dbReference type="PROSITE" id="PS50038">
    <property type="entry name" value="FZ"/>
    <property type="match status" value="1"/>
</dbReference>
<dbReference type="OrthoDB" id="10053709at2759"/>
<evidence type="ECO:0000313" key="7">
    <source>
        <dbReference type="Proteomes" id="UP000507470"/>
    </source>
</evidence>
<comment type="caution">
    <text evidence="3">Lacks conserved residue(s) required for the propagation of feature annotation.</text>
</comment>
<dbReference type="InterPro" id="IPR015526">
    <property type="entry name" value="Frizzled/SFRP"/>
</dbReference>
<name>A0A6J8DR72_MYTCO</name>
<dbReference type="Pfam" id="PF01392">
    <property type="entry name" value="Fz"/>
    <property type="match status" value="1"/>
</dbReference>
<dbReference type="SMART" id="SM00063">
    <property type="entry name" value="FRI"/>
    <property type="match status" value="1"/>
</dbReference>
<dbReference type="GO" id="GO:0060070">
    <property type="term" value="P:canonical Wnt signaling pathway"/>
    <property type="evidence" value="ECO:0007669"/>
    <property type="project" value="TreeGrafter"/>
</dbReference>
<dbReference type="SUPFAM" id="SSF49777">
    <property type="entry name" value="PEBP-like"/>
    <property type="match status" value="1"/>
</dbReference>
<dbReference type="Gene3D" id="3.90.280.10">
    <property type="entry name" value="PEBP-like"/>
    <property type="match status" value="1"/>
</dbReference>
<dbReference type="InterPro" id="IPR020067">
    <property type="entry name" value="Frizzled_dom"/>
</dbReference>
<keyword evidence="1" id="KW-0217">Developmental protein</keyword>
<dbReference type="SUPFAM" id="SSF63501">
    <property type="entry name" value="Frizzled cysteine-rich domain"/>
    <property type="match status" value="1"/>
</dbReference>
<dbReference type="AlphaFoldDB" id="A0A6J8DR72"/>
<dbReference type="GO" id="GO:0035567">
    <property type="term" value="P:non-canonical Wnt signaling pathway"/>
    <property type="evidence" value="ECO:0007669"/>
    <property type="project" value="TreeGrafter"/>
</dbReference>
<dbReference type="PANTHER" id="PTHR11309:SF126">
    <property type="entry name" value="FRIZZLED-2"/>
    <property type="match status" value="1"/>
</dbReference>
<accession>A0A6J8DR72</accession>
<evidence type="ECO:0000313" key="6">
    <source>
        <dbReference type="EMBL" id="CAC5410435.1"/>
    </source>
</evidence>
<dbReference type="PANTHER" id="PTHR11309">
    <property type="entry name" value="FRIZZLED"/>
    <property type="match status" value="1"/>
</dbReference>
<evidence type="ECO:0000259" key="5">
    <source>
        <dbReference type="PROSITE" id="PS50038"/>
    </source>
</evidence>
<dbReference type="Proteomes" id="UP000507470">
    <property type="component" value="Unassembled WGS sequence"/>
</dbReference>
<evidence type="ECO:0000256" key="1">
    <source>
        <dbReference type="ARBA" id="ARBA00022473"/>
    </source>
</evidence>
<feature type="signal peptide" evidence="4">
    <location>
        <begin position="1"/>
        <end position="22"/>
    </location>
</feature>
<dbReference type="InterPro" id="IPR036790">
    <property type="entry name" value="Frizzled_dom_sf"/>
</dbReference>
<reference evidence="6 7" key="1">
    <citation type="submission" date="2020-06" db="EMBL/GenBank/DDBJ databases">
        <authorList>
            <person name="Li R."/>
            <person name="Bekaert M."/>
        </authorList>
    </citation>
    <scope>NUCLEOTIDE SEQUENCE [LARGE SCALE GENOMIC DNA]</scope>
    <source>
        <strain evidence="7">wild</strain>
    </source>
</reference>
<keyword evidence="4" id="KW-0732">Signal</keyword>
<dbReference type="GO" id="GO:0042813">
    <property type="term" value="F:Wnt receptor activity"/>
    <property type="evidence" value="ECO:0007669"/>
    <property type="project" value="TreeGrafter"/>
</dbReference>
<keyword evidence="7" id="KW-1185">Reference proteome</keyword>
<dbReference type="GO" id="GO:0017147">
    <property type="term" value="F:Wnt-protein binding"/>
    <property type="evidence" value="ECO:0007669"/>
    <property type="project" value="TreeGrafter"/>
</dbReference>
<keyword evidence="2 3" id="KW-1015">Disulfide bond</keyword>
<evidence type="ECO:0000256" key="4">
    <source>
        <dbReference type="SAM" id="SignalP"/>
    </source>
</evidence>
<dbReference type="EMBL" id="CACVKT020007771">
    <property type="protein sequence ID" value="CAC5410435.1"/>
    <property type="molecule type" value="Genomic_DNA"/>
</dbReference>